<evidence type="ECO:0000313" key="7">
    <source>
        <dbReference type="Proteomes" id="UP000295673"/>
    </source>
</evidence>
<feature type="transmembrane region" description="Helical" evidence="5">
    <location>
        <begin position="82"/>
        <end position="98"/>
    </location>
</feature>
<evidence type="ECO:0000256" key="4">
    <source>
        <dbReference type="ARBA" id="ARBA00023136"/>
    </source>
</evidence>
<evidence type="ECO:0000256" key="3">
    <source>
        <dbReference type="ARBA" id="ARBA00022989"/>
    </source>
</evidence>
<dbReference type="HAMAP" id="MF_00189">
    <property type="entry name" value="YciB"/>
    <property type="match status" value="1"/>
</dbReference>
<keyword evidence="1 5" id="KW-1003">Cell membrane</keyword>
<feature type="transmembrane region" description="Helical" evidence="5">
    <location>
        <begin position="21"/>
        <end position="37"/>
    </location>
</feature>
<organism evidence="6 7">
    <name type="scientific">Shimia isoporae</name>
    <dbReference type="NCBI Taxonomy" id="647720"/>
    <lineage>
        <taxon>Bacteria</taxon>
        <taxon>Pseudomonadati</taxon>
        <taxon>Pseudomonadota</taxon>
        <taxon>Alphaproteobacteria</taxon>
        <taxon>Rhodobacterales</taxon>
        <taxon>Roseobacteraceae</taxon>
    </lineage>
</organism>
<sequence length="210" mass="23789">MSENTPEQPDQKAINPWLKTGLEFGPIILFFIGYMRMKDMTFTIAGTEYQGFIIVTALFVPLLIATTGILWKLTGHLSKMQIVTLVLVIIFGGLTVWLNDPKFIKMKPTILYAMFGGVLAVGLARGQSYLRHVMEGMMPLQDEGWMILTKRLMLFFFGLAVANELVWRLMSEQAWVNFKTFGLTAAVFAFFMTQGKLFSEYGIEEEDESA</sequence>
<reference evidence="6 7" key="1">
    <citation type="submission" date="2019-03" db="EMBL/GenBank/DDBJ databases">
        <title>Genomic Encyclopedia of Archaeal and Bacterial Type Strains, Phase II (KMG-II): from individual species to whole genera.</title>
        <authorList>
            <person name="Goeker M."/>
        </authorList>
    </citation>
    <scope>NUCLEOTIDE SEQUENCE [LARGE SCALE GENOMIC DNA]</scope>
    <source>
        <strain evidence="6 7">DSM 26433</strain>
    </source>
</reference>
<evidence type="ECO:0000256" key="1">
    <source>
        <dbReference type="ARBA" id="ARBA00022475"/>
    </source>
</evidence>
<dbReference type="InterPro" id="IPR006008">
    <property type="entry name" value="YciB"/>
</dbReference>
<proteinExistence type="inferred from homology"/>
<dbReference type="AlphaFoldDB" id="A0A4R1NJY2"/>
<comment type="similarity">
    <text evidence="5">Belongs to the YciB family.</text>
</comment>
<dbReference type="Pfam" id="PF04279">
    <property type="entry name" value="IspA"/>
    <property type="match status" value="1"/>
</dbReference>
<comment type="caution">
    <text evidence="6">The sequence shown here is derived from an EMBL/GenBank/DDBJ whole genome shotgun (WGS) entry which is preliminary data.</text>
</comment>
<dbReference type="RefSeq" id="WP_132858715.1">
    <property type="nucleotide sequence ID" value="NZ_SMGR01000001.1"/>
</dbReference>
<feature type="transmembrane region" description="Helical" evidence="5">
    <location>
        <begin position="110"/>
        <end position="130"/>
    </location>
</feature>
<dbReference type="GO" id="GO:0005886">
    <property type="term" value="C:plasma membrane"/>
    <property type="evidence" value="ECO:0007669"/>
    <property type="project" value="UniProtKB-SubCell"/>
</dbReference>
<protein>
    <recommendedName>
        <fullName evidence="5">Inner membrane-spanning protein YciB</fullName>
    </recommendedName>
</protein>
<dbReference type="EMBL" id="SMGR01000001">
    <property type="protein sequence ID" value="TCL08606.1"/>
    <property type="molecule type" value="Genomic_DNA"/>
</dbReference>
<feature type="transmembrane region" description="Helical" evidence="5">
    <location>
        <begin position="176"/>
        <end position="193"/>
    </location>
</feature>
<dbReference type="Proteomes" id="UP000295673">
    <property type="component" value="Unassembled WGS sequence"/>
</dbReference>
<feature type="transmembrane region" description="Helical" evidence="5">
    <location>
        <begin position="151"/>
        <end position="170"/>
    </location>
</feature>
<name>A0A4R1NJY2_9RHOB</name>
<keyword evidence="2 5" id="KW-0812">Transmembrane</keyword>
<gene>
    <name evidence="5" type="primary">yciB</name>
    <name evidence="6" type="ORF">BXY66_0643</name>
</gene>
<comment type="function">
    <text evidence="5">Plays a role in cell envelope biogenesis, maintenance of cell envelope integrity and membrane homeostasis.</text>
</comment>
<keyword evidence="5" id="KW-0997">Cell inner membrane</keyword>
<evidence type="ECO:0000256" key="5">
    <source>
        <dbReference type="HAMAP-Rule" id="MF_00189"/>
    </source>
</evidence>
<keyword evidence="4 5" id="KW-0472">Membrane</keyword>
<comment type="subcellular location">
    <subcellularLocation>
        <location evidence="5">Cell inner membrane</location>
        <topology evidence="5">Multi-pass membrane protein</topology>
    </subcellularLocation>
</comment>
<keyword evidence="7" id="KW-1185">Reference proteome</keyword>
<dbReference type="PANTHER" id="PTHR36917">
    <property type="entry name" value="INTRACELLULAR SEPTATION PROTEIN A-RELATED"/>
    <property type="match status" value="1"/>
</dbReference>
<evidence type="ECO:0000313" key="6">
    <source>
        <dbReference type="EMBL" id="TCL08606.1"/>
    </source>
</evidence>
<dbReference type="OrthoDB" id="9788219at2"/>
<evidence type="ECO:0000256" key="2">
    <source>
        <dbReference type="ARBA" id="ARBA00022692"/>
    </source>
</evidence>
<feature type="transmembrane region" description="Helical" evidence="5">
    <location>
        <begin position="49"/>
        <end position="70"/>
    </location>
</feature>
<dbReference type="PANTHER" id="PTHR36917:SF1">
    <property type="entry name" value="INNER MEMBRANE-SPANNING PROTEIN YCIB"/>
    <property type="match status" value="1"/>
</dbReference>
<accession>A0A4R1NJY2</accession>
<keyword evidence="3 5" id="KW-1133">Transmembrane helix</keyword>